<dbReference type="PANTHER" id="PTHR31480">
    <property type="entry name" value="BIFUNCTIONAL LYCOPENE CYCLASE/PHYTOENE SYNTHASE"/>
    <property type="match status" value="1"/>
</dbReference>
<reference evidence="20" key="1">
    <citation type="submission" date="2020-05" db="EMBL/GenBank/DDBJ databases">
        <title>Phylogenomic resolution of chytrid fungi.</title>
        <authorList>
            <person name="Stajich J.E."/>
            <person name="Amses K."/>
            <person name="Simmons R."/>
            <person name="Seto K."/>
            <person name="Myers J."/>
            <person name="Bonds A."/>
            <person name="Quandt C.A."/>
            <person name="Barry K."/>
            <person name="Liu P."/>
            <person name="Grigoriev I."/>
            <person name="Longcore J.E."/>
            <person name="James T.Y."/>
        </authorList>
    </citation>
    <scope>NUCLEOTIDE SEQUENCE</scope>
    <source>
        <strain evidence="20">PLAUS21</strain>
    </source>
</reference>
<dbReference type="PROSITE" id="PS01045">
    <property type="entry name" value="SQUALEN_PHYTOEN_SYN_2"/>
    <property type="match status" value="1"/>
</dbReference>
<evidence type="ECO:0000256" key="12">
    <source>
        <dbReference type="ARBA" id="ARBA00022746"/>
    </source>
</evidence>
<dbReference type="SFLD" id="SFLDS00005">
    <property type="entry name" value="Isoprenoid_Synthase_Type_I"/>
    <property type="match status" value="1"/>
</dbReference>
<evidence type="ECO:0000256" key="18">
    <source>
        <dbReference type="ARBA" id="ARBA00029335"/>
    </source>
</evidence>
<feature type="transmembrane region" description="Helical" evidence="19">
    <location>
        <begin position="32"/>
        <end position="52"/>
    </location>
</feature>
<evidence type="ECO:0000256" key="6">
    <source>
        <dbReference type="ARBA" id="ARBA00008406"/>
    </source>
</evidence>
<evidence type="ECO:0000256" key="16">
    <source>
        <dbReference type="ARBA" id="ARBA00023268"/>
    </source>
</evidence>
<evidence type="ECO:0000256" key="7">
    <source>
        <dbReference type="ARBA" id="ARBA00012242"/>
    </source>
</evidence>
<keyword evidence="15" id="KW-0413">Isomerase</keyword>
<evidence type="ECO:0000256" key="14">
    <source>
        <dbReference type="ARBA" id="ARBA00023136"/>
    </source>
</evidence>
<feature type="transmembrane region" description="Helical" evidence="19">
    <location>
        <begin position="143"/>
        <end position="164"/>
    </location>
</feature>
<dbReference type="SFLD" id="SFLDG01018">
    <property type="entry name" value="Squalene/Phytoene_Synthase_Lik"/>
    <property type="match status" value="1"/>
</dbReference>
<dbReference type="NCBIfam" id="TIGR03462">
    <property type="entry name" value="CarR_dom_SF"/>
    <property type="match status" value="2"/>
</dbReference>
<name>A0AAD5UG34_9FUNG</name>
<dbReference type="AlphaFoldDB" id="A0AAD5UG34"/>
<evidence type="ECO:0000256" key="8">
    <source>
        <dbReference type="ARBA" id="ARBA00012396"/>
    </source>
</evidence>
<evidence type="ECO:0000256" key="3">
    <source>
        <dbReference type="ARBA" id="ARBA00005089"/>
    </source>
</evidence>
<dbReference type="PROSITE" id="PS01044">
    <property type="entry name" value="SQUALEN_PHYTOEN_SYN_1"/>
    <property type="match status" value="1"/>
</dbReference>
<evidence type="ECO:0000313" key="20">
    <source>
        <dbReference type="EMBL" id="KAJ3257133.1"/>
    </source>
</evidence>
<dbReference type="InterPro" id="IPR019845">
    <property type="entry name" value="Squalene/phytoene_synthase_CS"/>
</dbReference>
<accession>A0AAD5UG34</accession>
<dbReference type="GO" id="GO:0016765">
    <property type="term" value="F:transferase activity, transferring alkyl or aryl (other than methyl) groups"/>
    <property type="evidence" value="ECO:0007669"/>
    <property type="project" value="InterPro"/>
</dbReference>
<feature type="transmembrane region" description="Helical" evidence="19">
    <location>
        <begin position="6"/>
        <end position="25"/>
    </location>
</feature>
<dbReference type="EC" id="5.5.1.19" evidence="7"/>
<dbReference type="GO" id="GO:0016117">
    <property type="term" value="P:carotenoid biosynthetic process"/>
    <property type="evidence" value="ECO:0007669"/>
    <property type="project" value="UniProtKB-KW"/>
</dbReference>
<comment type="pathway">
    <text evidence="4">Carotenoid biosynthesis; phytoene biosynthesis; all-trans-phytoene from geranylgeranyl diphosphate: step 1/1.</text>
</comment>
<evidence type="ECO:0000256" key="1">
    <source>
        <dbReference type="ARBA" id="ARBA00001805"/>
    </source>
</evidence>
<dbReference type="InterPro" id="IPR008949">
    <property type="entry name" value="Isoprenoid_synthase_dom_sf"/>
</dbReference>
<comment type="subcellular location">
    <subcellularLocation>
        <location evidence="2">Membrane</location>
        <topology evidence="2">Multi-pass membrane protein</topology>
    </subcellularLocation>
</comment>
<feature type="transmembrane region" description="Helical" evidence="19">
    <location>
        <begin position="222"/>
        <end position="239"/>
    </location>
</feature>
<dbReference type="Pfam" id="PF00494">
    <property type="entry name" value="SQS_PSY"/>
    <property type="match status" value="1"/>
</dbReference>
<evidence type="ECO:0000256" key="5">
    <source>
        <dbReference type="ARBA" id="ARBA00008247"/>
    </source>
</evidence>
<dbReference type="InterPro" id="IPR002060">
    <property type="entry name" value="Squ/phyt_synthse"/>
</dbReference>
<comment type="similarity">
    <text evidence="5">In the N-terminal section; belongs to the lycopene beta-cyclase family.</text>
</comment>
<proteinExistence type="inferred from homology"/>
<comment type="catalytic activity">
    <reaction evidence="18">
        <text>all-trans-lycopene = gamma-carotene</text>
        <dbReference type="Rhea" id="RHEA:32219"/>
        <dbReference type="ChEBI" id="CHEBI:15948"/>
        <dbReference type="ChEBI" id="CHEBI:27740"/>
        <dbReference type="EC" id="5.5.1.19"/>
    </reaction>
</comment>
<comment type="pathway">
    <text evidence="3">Carotenoid biosynthesis; beta-carotene biosynthesis.</text>
</comment>
<protein>
    <recommendedName>
        <fullName evidence="9">Bifunctional lycopene cyclase/phytoene synthase</fullName>
        <ecNumber evidence="8">2.5.1.32</ecNumber>
        <ecNumber evidence="7">5.5.1.19</ecNumber>
    </recommendedName>
</protein>
<keyword evidence="16" id="KW-0511">Multifunctional enzyme</keyword>
<dbReference type="SUPFAM" id="SSF48576">
    <property type="entry name" value="Terpenoid synthases"/>
    <property type="match status" value="1"/>
</dbReference>
<evidence type="ECO:0000313" key="21">
    <source>
        <dbReference type="Proteomes" id="UP001210925"/>
    </source>
</evidence>
<evidence type="ECO:0000256" key="15">
    <source>
        <dbReference type="ARBA" id="ARBA00023235"/>
    </source>
</evidence>
<keyword evidence="13 19" id="KW-1133">Transmembrane helix</keyword>
<keyword evidence="14 19" id="KW-0472">Membrane</keyword>
<dbReference type="GO" id="GO:0016872">
    <property type="term" value="F:intramolecular lyase activity"/>
    <property type="evidence" value="ECO:0007669"/>
    <property type="project" value="InterPro"/>
</dbReference>
<comment type="catalytic activity">
    <reaction evidence="17">
        <text>gamma-carotene = all-trans-beta-carotene</text>
        <dbReference type="Rhea" id="RHEA:32239"/>
        <dbReference type="ChEBI" id="CHEBI:17579"/>
        <dbReference type="ChEBI" id="CHEBI:27740"/>
        <dbReference type="EC" id="5.5.1.19"/>
    </reaction>
</comment>
<organism evidence="20 21">
    <name type="scientific">Boothiomyces macroporosus</name>
    <dbReference type="NCBI Taxonomy" id="261099"/>
    <lineage>
        <taxon>Eukaryota</taxon>
        <taxon>Fungi</taxon>
        <taxon>Fungi incertae sedis</taxon>
        <taxon>Chytridiomycota</taxon>
        <taxon>Chytridiomycota incertae sedis</taxon>
        <taxon>Chytridiomycetes</taxon>
        <taxon>Rhizophydiales</taxon>
        <taxon>Terramycetaceae</taxon>
        <taxon>Boothiomyces</taxon>
    </lineage>
</organism>
<dbReference type="InterPro" id="IPR017825">
    <property type="entry name" value="Lycopene_cyclase_dom"/>
</dbReference>
<dbReference type="Proteomes" id="UP001210925">
    <property type="component" value="Unassembled WGS sequence"/>
</dbReference>
<comment type="similarity">
    <text evidence="6">In the C-terminal section; belongs to the phytoene/squalene synthase family.</text>
</comment>
<keyword evidence="21" id="KW-1185">Reference proteome</keyword>
<evidence type="ECO:0000256" key="9">
    <source>
        <dbReference type="ARBA" id="ARBA00018909"/>
    </source>
</evidence>
<sequence length="646" mass="73733">MQGQPTYLDFHLIYTLPPLLLLWIVMKRWLTILDYSAIILLNTMAIVYTIGWDSKIIHMGVWEYSKNRVIGSLFKVPIEEIAFFSIQSTTVALFCTMVFFSQCYISPLSYVGTNHYGSKAVLISTVLLALASANKLYLQEERFTYISMMIFWASFPIAFLTWMGGTYILNHSLTKLLIAICLPTFYYALADSIAIKESIWIISETKTLGINTPWLDIPIEEFIFFLVTNVMLVFGYLGCRYCTAKAQVIQWQTEHASNKSISRVESLVSYFKGTGIEKFAEWVRDVYPNLDFFLGVFVGDKKLNSGFLDQFKECHDILANGSHSFNLASILFPFPIRQEIQLLYTFCRLSDDLIDDPEAEQTQLKLRIKKLRDLIQTEGDWNYFEEILPKEKYTALRAFAFIKNRFQQKDLLDLLQAYEMDADQAEITTFRVLYQYCELVAGTIGKLCATVMLKYYDPIKDDDPVSAYQRASDLGIGFQCINIARDLLSDAGQLERAYIPSVIFGNPDSKDLVSLPQDLGSLASLYTNGKANLEKQGFYGYKCVPFAKTDFIANPLEYLDYADYLSLTLLDFSEVYICSGLLGIKKLHPRLRPAIRAATDIYMEIGRKLAKNSKMNGVDADKSHGRVVVPFQQKLFVALKAIFLNE</sequence>
<evidence type="ECO:0000256" key="2">
    <source>
        <dbReference type="ARBA" id="ARBA00004141"/>
    </source>
</evidence>
<dbReference type="GO" id="GO:0016020">
    <property type="term" value="C:membrane"/>
    <property type="evidence" value="ECO:0007669"/>
    <property type="project" value="UniProtKB-SubCell"/>
</dbReference>
<dbReference type="Gene3D" id="1.10.600.10">
    <property type="entry name" value="Farnesyl Diphosphate Synthase"/>
    <property type="match status" value="1"/>
</dbReference>
<evidence type="ECO:0000256" key="19">
    <source>
        <dbReference type="SAM" id="Phobius"/>
    </source>
</evidence>
<feature type="transmembrane region" description="Helical" evidence="19">
    <location>
        <begin position="120"/>
        <end position="137"/>
    </location>
</feature>
<evidence type="ECO:0000256" key="13">
    <source>
        <dbReference type="ARBA" id="ARBA00022989"/>
    </source>
</evidence>
<comment type="caution">
    <text evidence="20">The sequence shown here is derived from an EMBL/GenBank/DDBJ whole genome shotgun (WGS) entry which is preliminary data.</text>
</comment>
<evidence type="ECO:0000256" key="10">
    <source>
        <dbReference type="ARBA" id="ARBA00022679"/>
    </source>
</evidence>
<evidence type="ECO:0000256" key="4">
    <source>
        <dbReference type="ARBA" id="ARBA00005172"/>
    </source>
</evidence>
<keyword evidence="10" id="KW-0808">Transferase</keyword>
<keyword evidence="11 19" id="KW-0812">Transmembrane</keyword>
<keyword evidence="12" id="KW-0125">Carotenoid biosynthesis</keyword>
<evidence type="ECO:0000256" key="11">
    <source>
        <dbReference type="ARBA" id="ARBA00022692"/>
    </source>
</evidence>
<gene>
    <name evidence="20" type="ORF">HK103_004961</name>
</gene>
<evidence type="ECO:0000256" key="17">
    <source>
        <dbReference type="ARBA" id="ARBA00029313"/>
    </source>
</evidence>
<dbReference type="EC" id="2.5.1.32" evidence="8"/>
<dbReference type="EMBL" id="JADGKB010000042">
    <property type="protein sequence ID" value="KAJ3257133.1"/>
    <property type="molecule type" value="Genomic_DNA"/>
</dbReference>
<dbReference type="GO" id="GO:0045436">
    <property type="term" value="F:lycopene beta cyclase activity"/>
    <property type="evidence" value="ECO:0007669"/>
    <property type="project" value="UniProtKB-ARBA"/>
</dbReference>
<feature type="transmembrane region" description="Helical" evidence="19">
    <location>
        <begin position="81"/>
        <end position="100"/>
    </location>
</feature>
<comment type="catalytic activity">
    <reaction evidence="1">
        <text>2 (2E,6E,10E)-geranylgeranyl diphosphate = 15-cis-phytoene + 2 diphosphate</text>
        <dbReference type="Rhea" id="RHEA:34475"/>
        <dbReference type="ChEBI" id="CHEBI:27787"/>
        <dbReference type="ChEBI" id="CHEBI:33019"/>
        <dbReference type="ChEBI" id="CHEBI:58756"/>
        <dbReference type="EC" id="2.5.1.32"/>
    </reaction>
</comment>